<reference evidence="1" key="1">
    <citation type="submission" date="2023-03" db="EMBL/GenBank/DDBJ databases">
        <title>Bacterial isolates from washroom surfaces on a university campus.</title>
        <authorList>
            <person name="Holman D.B."/>
            <person name="Gzyl K.E."/>
            <person name="Taheri A.E."/>
        </authorList>
    </citation>
    <scope>NUCLEOTIDE SEQUENCE</scope>
    <source>
        <strain evidence="1">RD03</strain>
    </source>
</reference>
<organism evidence="1 2">
    <name type="scientific">Heyndrickxia oleronia</name>
    <dbReference type="NCBI Taxonomy" id="38875"/>
    <lineage>
        <taxon>Bacteria</taxon>
        <taxon>Bacillati</taxon>
        <taxon>Bacillota</taxon>
        <taxon>Bacilli</taxon>
        <taxon>Bacillales</taxon>
        <taxon>Bacillaceae</taxon>
        <taxon>Heyndrickxia</taxon>
    </lineage>
</organism>
<name>A0AAW6SZ00_9BACI</name>
<evidence type="ECO:0000313" key="2">
    <source>
        <dbReference type="Proteomes" id="UP001159179"/>
    </source>
</evidence>
<evidence type="ECO:0000313" key="1">
    <source>
        <dbReference type="EMBL" id="MDH5161704.1"/>
    </source>
</evidence>
<dbReference type="EMBL" id="JAROYP010000006">
    <property type="protein sequence ID" value="MDH5161704.1"/>
    <property type="molecule type" value="Genomic_DNA"/>
</dbReference>
<dbReference type="AlphaFoldDB" id="A0AAW6SZ00"/>
<gene>
    <name evidence="1" type="ORF">P5X88_12195</name>
</gene>
<protein>
    <submittedName>
        <fullName evidence="1">Uncharacterized protein</fullName>
    </submittedName>
</protein>
<comment type="caution">
    <text evidence="1">The sequence shown here is derived from an EMBL/GenBank/DDBJ whole genome shotgun (WGS) entry which is preliminary data.</text>
</comment>
<dbReference type="Proteomes" id="UP001159179">
    <property type="component" value="Unassembled WGS sequence"/>
</dbReference>
<accession>A0AAW6SZ00</accession>
<sequence>MIEIGKLHVGYGLDLNGFIVSDVSRDKIDDVYMTCIRESVELLKRLFQ</sequence>
<proteinExistence type="predicted"/>
<dbReference type="RefSeq" id="WP_280616833.1">
    <property type="nucleotide sequence ID" value="NZ_JAROYP010000006.1"/>
</dbReference>